<gene>
    <name evidence="5" type="ORF">D7318_27615</name>
    <name evidence="4" type="ORF">D7319_28210</name>
</gene>
<dbReference type="InterPro" id="IPR013815">
    <property type="entry name" value="ATP_grasp_subdomain_1"/>
</dbReference>
<keyword evidence="1" id="KW-0547">Nucleotide-binding</keyword>
<dbReference type="GO" id="GO:0005737">
    <property type="term" value="C:cytoplasm"/>
    <property type="evidence" value="ECO:0007669"/>
    <property type="project" value="TreeGrafter"/>
</dbReference>
<evidence type="ECO:0000313" key="5">
    <source>
        <dbReference type="EMBL" id="RKN15498.1"/>
    </source>
</evidence>
<dbReference type="PANTHER" id="PTHR21621:SF0">
    <property type="entry name" value="BETA-CITRYLGLUTAMATE SYNTHASE B-RELATED"/>
    <property type="match status" value="1"/>
</dbReference>
<dbReference type="GO" id="GO:0018169">
    <property type="term" value="F:ribosomal S6-glutamic acid ligase activity"/>
    <property type="evidence" value="ECO:0007669"/>
    <property type="project" value="TreeGrafter"/>
</dbReference>
<keyword evidence="6" id="KW-1185">Reference proteome</keyword>
<dbReference type="GO" id="GO:0005524">
    <property type="term" value="F:ATP binding"/>
    <property type="evidence" value="ECO:0007669"/>
    <property type="project" value="UniProtKB-UniRule"/>
</dbReference>
<organism evidence="4 7">
    <name type="scientific">Streptomyces radicis</name>
    <dbReference type="NCBI Taxonomy" id="1750517"/>
    <lineage>
        <taxon>Bacteria</taxon>
        <taxon>Bacillati</taxon>
        <taxon>Actinomycetota</taxon>
        <taxon>Actinomycetes</taxon>
        <taxon>Kitasatosporales</taxon>
        <taxon>Streptomycetaceae</taxon>
        <taxon>Streptomyces</taxon>
    </lineage>
</organism>
<dbReference type="InterPro" id="IPR013651">
    <property type="entry name" value="ATP-grasp_RimK-type"/>
</dbReference>
<feature type="region of interest" description="Disordered" evidence="2">
    <location>
        <begin position="325"/>
        <end position="345"/>
    </location>
</feature>
<dbReference type="OrthoDB" id="3668575at2"/>
<evidence type="ECO:0000313" key="6">
    <source>
        <dbReference type="Proteomes" id="UP000268652"/>
    </source>
</evidence>
<name>A0A3A9VUU9_9ACTN</name>
<keyword evidence="1" id="KW-0067">ATP-binding</keyword>
<dbReference type="Gene3D" id="3.30.470.20">
    <property type="entry name" value="ATP-grasp fold, B domain"/>
    <property type="match status" value="1"/>
</dbReference>
<dbReference type="Proteomes" id="UP000275024">
    <property type="component" value="Unassembled WGS sequence"/>
</dbReference>
<dbReference type="PROSITE" id="PS50975">
    <property type="entry name" value="ATP_GRASP"/>
    <property type="match status" value="1"/>
</dbReference>
<dbReference type="GO" id="GO:0046872">
    <property type="term" value="F:metal ion binding"/>
    <property type="evidence" value="ECO:0007669"/>
    <property type="project" value="InterPro"/>
</dbReference>
<comment type="caution">
    <text evidence="4">The sequence shown here is derived from an EMBL/GenBank/DDBJ whole genome shotgun (WGS) entry which is preliminary data.</text>
</comment>
<dbReference type="AlphaFoldDB" id="A0A3A9VUU9"/>
<evidence type="ECO:0000313" key="7">
    <source>
        <dbReference type="Proteomes" id="UP000275024"/>
    </source>
</evidence>
<sequence length="345" mass="37506">MTPSAATRGNPAQRILYIFPDRGSRAAGEWERDEFWPVYLRAADEVGLGFGVANPEHIVLAGGKALWNGEPLCRERDVIVHDIRSEPALDVDLWTSLTLVCSLREMGFWPAIPLSAALLFNDKFATAEALADSPIPLIPSVRITTGRDLARVDYQALVPDAWFPVFVKPASWGRGLGCVRCPDRATLDAVLGLASGSGAAMLVQPSLGDRVTDLRVVAVEGEIVALYDRVGGGDSHVANVSRGGSVRVRTAVEPGVRELVELVHRRFDLPYVCVDLLRTPSGELWLSELELDGAVSALFDSPQAVRRVVGGRFLAYAARLRAHRHRSGEPGAAQRRLAPTGRHER</sequence>
<feature type="domain" description="ATP-grasp" evidence="3">
    <location>
        <begin position="127"/>
        <end position="322"/>
    </location>
</feature>
<dbReference type="SUPFAM" id="SSF56059">
    <property type="entry name" value="Glutathione synthetase ATP-binding domain-like"/>
    <property type="match status" value="1"/>
</dbReference>
<dbReference type="EMBL" id="RBDX01000035">
    <property type="protein sequence ID" value="RKN04520.1"/>
    <property type="molecule type" value="Genomic_DNA"/>
</dbReference>
<evidence type="ECO:0000259" key="3">
    <source>
        <dbReference type="PROSITE" id="PS50975"/>
    </source>
</evidence>
<protein>
    <recommendedName>
        <fullName evidence="3">ATP-grasp domain-containing protein</fullName>
    </recommendedName>
</protein>
<accession>A0A3A9VUU9</accession>
<proteinExistence type="predicted"/>
<dbReference type="Proteomes" id="UP000268652">
    <property type="component" value="Unassembled WGS sequence"/>
</dbReference>
<evidence type="ECO:0000256" key="1">
    <source>
        <dbReference type="PROSITE-ProRule" id="PRU00409"/>
    </source>
</evidence>
<evidence type="ECO:0000313" key="4">
    <source>
        <dbReference type="EMBL" id="RKN04520.1"/>
    </source>
</evidence>
<dbReference type="Gene3D" id="3.30.1490.20">
    <property type="entry name" value="ATP-grasp fold, A domain"/>
    <property type="match status" value="1"/>
</dbReference>
<dbReference type="EMBL" id="RBDY01000033">
    <property type="protein sequence ID" value="RKN15498.1"/>
    <property type="molecule type" value="Genomic_DNA"/>
</dbReference>
<reference evidence="6 7" key="1">
    <citation type="submission" date="2018-09" db="EMBL/GenBank/DDBJ databases">
        <title>Streptomyces sp. nov. DS1-2, an endophytic actinomycete isolated from roots of Dendrobium scabrilingue.</title>
        <authorList>
            <person name="Kuncharoen N."/>
            <person name="Kudo T."/>
            <person name="Ohkuma M."/>
            <person name="Yuki M."/>
            <person name="Tanasupawat S."/>
        </authorList>
    </citation>
    <scope>NUCLEOTIDE SEQUENCE [LARGE SCALE GENOMIC DNA]</scope>
    <source>
        <strain evidence="4 7">AZ1-7</strain>
        <strain evidence="5 6">DS1-2</strain>
    </source>
</reference>
<dbReference type="GO" id="GO:0009432">
    <property type="term" value="P:SOS response"/>
    <property type="evidence" value="ECO:0007669"/>
    <property type="project" value="TreeGrafter"/>
</dbReference>
<evidence type="ECO:0000256" key="2">
    <source>
        <dbReference type="SAM" id="MobiDB-lite"/>
    </source>
</evidence>
<dbReference type="Pfam" id="PF08443">
    <property type="entry name" value="RimK"/>
    <property type="match status" value="1"/>
</dbReference>
<dbReference type="InterPro" id="IPR011761">
    <property type="entry name" value="ATP-grasp"/>
</dbReference>
<dbReference type="PANTHER" id="PTHR21621">
    <property type="entry name" value="RIBOSOMAL PROTEIN S6 MODIFICATION PROTEIN"/>
    <property type="match status" value="1"/>
</dbReference>